<dbReference type="GO" id="GO:0004335">
    <property type="term" value="F:galactokinase activity"/>
    <property type="evidence" value="ECO:0007669"/>
    <property type="project" value="InterPro"/>
</dbReference>
<keyword evidence="3" id="KW-0547">Nucleotide-binding</keyword>
<feature type="domain" description="GHMP kinase N-terminal" evidence="6">
    <location>
        <begin position="134"/>
        <end position="185"/>
    </location>
</feature>
<evidence type="ECO:0000313" key="8">
    <source>
        <dbReference type="EMBL" id="KAB1644678.1"/>
    </source>
</evidence>
<evidence type="ECO:0000313" key="9">
    <source>
        <dbReference type="Proteomes" id="UP000479639"/>
    </source>
</evidence>
<dbReference type="PROSITE" id="PS00627">
    <property type="entry name" value="GHMP_KINASES_ATP"/>
    <property type="match status" value="1"/>
</dbReference>
<accession>A0A7C8BR10</accession>
<evidence type="ECO:0000256" key="5">
    <source>
        <dbReference type="ARBA" id="ARBA00022840"/>
    </source>
</evidence>
<dbReference type="Gene3D" id="3.30.70.890">
    <property type="entry name" value="GHMP kinase, C-terminal domain"/>
    <property type="match status" value="1"/>
</dbReference>
<dbReference type="InterPro" id="IPR019539">
    <property type="entry name" value="GalKase_N"/>
</dbReference>
<keyword evidence="4 8" id="KW-0418">Kinase</keyword>
<dbReference type="PANTHER" id="PTHR10457:SF7">
    <property type="entry name" value="GALACTOKINASE-RELATED"/>
    <property type="match status" value="1"/>
</dbReference>
<dbReference type="InterPro" id="IPR006204">
    <property type="entry name" value="GHMP_kinase_N_dom"/>
</dbReference>
<dbReference type="Pfam" id="PF10509">
    <property type="entry name" value="GalKase_gal_bdg"/>
    <property type="match status" value="1"/>
</dbReference>
<dbReference type="InterPro" id="IPR006206">
    <property type="entry name" value="Mevalonate/galactokinase"/>
</dbReference>
<dbReference type="PRINTS" id="PR00959">
    <property type="entry name" value="MEVGALKINASE"/>
</dbReference>
<evidence type="ECO:0000256" key="4">
    <source>
        <dbReference type="ARBA" id="ARBA00022777"/>
    </source>
</evidence>
<evidence type="ECO:0000256" key="3">
    <source>
        <dbReference type="ARBA" id="ARBA00022741"/>
    </source>
</evidence>
<dbReference type="AlphaFoldDB" id="A0A7C8BR10"/>
<evidence type="ECO:0000259" key="7">
    <source>
        <dbReference type="Pfam" id="PF10509"/>
    </source>
</evidence>
<dbReference type="PRINTS" id="PR00473">
    <property type="entry name" value="GALCTOKINASE"/>
</dbReference>
<dbReference type="InterPro" id="IPR036554">
    <property type="entry name" value="GHMP_kinase_C_sf"/>
</dbReference>
<dbReference type="GO" id="GO:0005829">
    <property type="term" value="C:cytosol"/>
    <property type="evidence" value="ECO:0007669"/>
    <property type="project" value="TreeGrafter"/>
</dbReference>
<proteinExistence type="inferred from homology"/>
<dbReference type="InterPro" id="IPR014721">
    <property type="entry name" value="Ribsml_uS5_D2-typ_fold_subgr"/>
</dbReference>
<reference evidence="8 9" key="1">
    <citation type="submission" date="2019-09" db="EMBL/GenBank/DDBJ databases">
        <title>Whole genome shotgun sequencing (WGS) of Ellagibacter isourolithinifaciens DSM 104140(T) and Adlercreutzia muris DSM 29508(T).</title>
        <authorList>
            <person name="Stoll D.A."/>
            <person name="Danylec N."/>
            <person name="Huch M."/>
        </authorList>
    </citation>
    <scope>NUCLEOTIDE SEQUENCE [LARGE SCALE GENOMIC DNA]</scope>
    <source>
        <strain evidence="8 9">DSM 29508</strain>
    </source>
</reference>
<dbReference type="RefSeq" id="WP_151431090.1">
    <property type="nucleotide sequence ID" value="NZ_JANJZI010000010.1"/>
</dbReference>
<dbReference type="Pfam" id="PF00288">
    <property type="entry name" value="GHMP_kinases_N"/>
    <property type="match status" value="1"/>
</dbReference>
<organism evidence="8 9">
    <name type="scientific">Adlercreutzia muris</name>
    <dbReference type="NCBI Taxonomy" id="1796610"/>
    <lineage>
        <taxon>Bacteria</taxon>
        <taxon>Bacillati</taxon>
        <taxon>Actinomycetota</taxon>
        <taxon>Coriobacteriia</taxon>
        <taxon>Eggerthellales</taxon>
        <taxon>Eggerthellaceae</taxon>
        <taxon>Adlercreutzia</taxon>
    </lineage>
</organism>
<keyword evidence="2" id="KW-0808">Transferase</keyword>
<dbReference type="InterPro" id="IPR020568">
    <property type="entry name" value="Ribosomal_Su5_D2-typ_SF"/>
</dbReference>
<evidence type="ECO:0000256" key="2">
    <source>
        <dbReference type="ARBA" id="ARBA00022679"/>
    </source>
</evidence>
<protein>
    <submittedName>
        <fullName evidence="8">Galactokinase</fullName>
    </submittedName>
</protein>
<keyword evidence="9" id="KW-1185">Reference proteome</keyword>
<name>A0A7C8BR10_9ACTN</name>
<dbReference type="SUPFAM" id="SSF55060">
    <property type="entry name" value="GHMP Kinase, C-terminal domain"/>
    <property type="match status" value="1"/>
</dbReference>
<comment type="similarity">
    <text evidence="1">Belongs to the GHMP kinase family. GalK subfamily.</text>
</comment>
<dbReference type="GO" id="GO:0006012">
    <property type="term" value="P:galactose metabolic process"/>
    <property type="evidence" value="ECO:0007669"/>
    <property type="project" value="InterPro"/>
</dbReference>
<dbReference type="SUPFAM" id="SSF54211">
    <property type="entry name" value="Ribosomal protein S5 domain 2-like"/>
    <property type="match status" value="1"/>
</dbReference>
<dbReference type="PANTHER" id="PTHR10457">
    <property type="entry name" value="MEVALONATE KINASE/GALACTOKINASE"/>
    <property type="match status" value="1"/>
</dbReference>
<comment type="caution">
    <text evidence="8">The sequence shown here is derived from an EMBL/GenBank/DDBJ whole genome shotgun (WGS) entry which is preliminary data.</text>
</comment>
<dbReference type="InterPro" id="IPR000705">
    <property type="entry name" value="Galactokinase"/>
</dbReference>
<dbReference type="EMBL" id="WAJS01000024">
    <property type="protein sequence ID" value="KAB1644678.1"/>
    <property type="molecule type" value="Genomic_DNA"/>
</dbReference>
<feature type="domain" description="Galactokinase N-terminal" evidence="7">
    <location>
        <begin position="58"/>
        <end position="93"/>
    </location>
</feature>
<dbReference type="InterPro" id="IPR006203">
    <property type="entry name" value="GHMP_knse_ATP-bd_CS"/>
</dbReference>
<gene>
    <name evidence="8" type="ORF">F8D48_08130</name>
</gene>
<dbReference type="PIRSF" id="PIRSF000530">
    <property type="entry name" value="Galactokinase"/>
    <property type="match status" value="1"/>
</dbReference>
<dbReference type="Proteomes" id="UP000479639">
    <property type="component" value="Unassembled WGS sequence"/>
</dbReference>
<dbReference type="Gene3D" id="3.30.230.10">
    <property type="match status" value="1"/>
</dbReference>
<dbReference type="GO" id="GO:0005524">
    <property type="term" value="F:ATP binding"/>
    <property type="evidence" value="ECO:0007669"/>
    <property type="project" value="UniProtKB-KW"/>
</dbReference>
<keyword evidence="5" id="KW-0067">ATP-binding</keyword>
<evidence type="ECO:0000256" key="1">
    <source>
        <dbReference type="ARBA" id="ARBA00006566"/>
    </source>
</evidence>
<evidence type="ECO:0000259" key="6">
    <source>
        <dbReference type="Pfam" id="PF00288"/>
    </source>
</evidence>
<sequence length="467" mass="47171">MGSATASGGAAKVAALRALFEDVFGAPVAGAQVAGAGSPYGVPTGNGGAPAAAGRAFVLASAPGRMEVAGNHVDHQGGRVISAAIGERTWGLAAENGLGRIRAVMEGFGTVEVDLADPQWAQPHPVEALTSVALVRGMAAAYAAGGGAVRGFDLVTGSEVPPGCGLSSSAAFEVMIGACLEGLFGPGPFAAPAAGGAASRALVAKGAGGVASSGGEAVPLGAVAVALAAVECEQRYFGKPCGAQDQLACACGGVVTIDFAPKVPVVEPMTLDAAAEGYRIVLIDSRQDHSLHQDEFAAIPADMRMVANLLGVPRLGDAPVDTLLAQLQRVRTELGDRRAMRALHYYDEVARVNAQRAALAAGDFGLFLREVRLSGASSAQFLQNVSLREPGSEARQPAMVIQSLAAHLLGERGAWRIHGGGFGGSVLAFVPCAEADGFMGAMDGLLGYDACREVTLGAPGVRAERLP</sequence>